<dbReference type="RefSeq" id="WP_013324733.1">
    <property type="nucleotide sequence ID" value="NC_014501.1"/>
</dbReference>
<proteinExistence type="predicted"/>
<dbReference type="KEGG" id="cyj:Cyan7822_4799"/>
<dbReference type="HOGENOM" id="CLU_1774304_0_0_3"/>
<protein>
    <submittedName>
        <fullName evidence="2">Uncharacterized protein</fullName>
    </submittedName>
</protein>
<dbReference type="Proteomes" id="UP000008206">
    <property type="component" value="Chromosome"/>
</dbReference>
<dbReference type="InterPro" id="IPR011990">
    <property type="entry name" value="TPR-like_helical_dom_sf"/>
</dbReference>
<dbReference type="Gene3D" id="1.25.40.10">
    <property type="entry name" value="Tetratricopeptide repeat domain"/>
    <property type="match status" value="1"/>
</dbReference>
<organism evidence="2 3">
    <name type="scientific">Gloeothece verrucosa (strain PCC 7822)</name>
    <name type="common">Cyanothece sp. (strain PCC 7822)</name>
    <dbReference type="NCBI Taxonomy" id="497965"/>
    <lineage>
        <taxon>Bacteria</taxon>
        <taxon>Bacillati</taxon>
        <taxon>Cyanobacteriota</taxon>
        <taxon>Cyanophyceae</taxon>
        <taxon>Oscillatoriophycideae</taxon>
        <taxon>Chroococcales</taxon>
        <taxon>Aphanothecaceae</taxon>
        <taxon>Gloeothece</taxon>
        <taxon>Gloeothece verrucosa</taxon>
    </lineage>
</organism>
<feature type="chain" id="PRO_5003141248" evidence="1">
    <location>
        <begin position="34"/>
        <end position="146"/>
    </location>
</feature>
<keyword evidence="3" id="KW-1185">Reference proteome</keyword>
<evidence type="ECO:0000313" key="3">
    <source>
        <dbReference type="Proteomes" id="UP000008206"/>
    </source>
</evidence>
<accession>E0UFJ9</accession>
<name>E0UFJ9_GLOV7</name>
<keyword evidence="1" id="KW-0732">Signal</keyword>
<gene>
    <name evidence="2" type="ordered locus">Cyan7822_4799</name>
</gene>
<feature type="signal peptide" evidence="1">
    <location>
        <begin position="1"/>
        <end position="33"/>
    </location>
</feature>
<sequence length="146" mass="15428">MKEKSIIKSACSLVLVFLLALSIIVIAPGVASAQNAPDDPIAILNQAQAFKSEGNTVTAQALYQQAIEEVKLKQHIHVLIIAKTELAEILEQQGKTAEAEKLREEAEAAIIALAIKPKTAGICGECTTPTRKPGERSGGLCVQCGP</sequence>
<reference evidence="3" key="1">
    <citation type="journal article" date="2011" name="MBio">
        <title>Novel metabolic attributes of the genus Cyanothece, comprising a group of unicellular nitrogen-fixing Cyanobacteria.</title>
        <authorList>
            <person name="Bandyopadhyay A."/>
            <person name="Elvitigala T."/>
            <person name="Welsh E."/>
            <person name="Stockel J."/>
            <person name="Liberton M."/>
            <person name="Min H."/>
            <person name="Sherman L.A."/>
            <person name="Pakrasi H.B."/>
        </authorList>
    </citation>
    <scope>NUCLEOTIDE SEQUENCE [LARGE SCALE GENOMIC DNA]</scope>
    <source>
        <strain evidence="3">PCC 7822</strain>
    </source>
</reference>
<evidence type="ECO:0000313" key="2">
    <source>
        <dbReference type="EMBL" id="ADN16693.1"/>
    </source>
</evidence>
<dbReference type="SUPFAM" id="SSF48452">
    <property type="entry name" value="TPR-like"/>
    <property type="match status" value="1"/>
</dbReference>
<dbReference type="STRING" id="497965.Cyan7822_4799"/>
<evidence type="ECO:0000256" key="1">
    <source>
        <dbReference type="SAM" id="SignalP"/>
    </source>
</evidence>
<dbReference type="EMBL" id="CP002198">
    <property type="protein sequence ID" value="ADN16693.1"/>
    <property type="molecule type" value="Genomic_DNA"/>
</dbReference>
<dbReference type="AlphaFoldDB" id="E0UFJ9"/>